<keyword evidence="2" id="KW-0732">Signal</keyword>
<evidence type="ECO:0000313" key="3">
    <source>
        <dbReference type="EMBL" id="QDH71049.1"/>
    </source>
</evidence>
<feature type="chain" id="PRO_5021901510" description="OmpA family protein" evidence="2">
    <location>
        <begin position="27"/>
        <end position="285"/>
    </location>
</feature>
<gene>
    <name evidence="3" type="ORF">FKV23_13855</name>
</gene>
<dbReference type="RefSeq" id="WP_141624381.1">
    <property type="nucleotide sequence ID" value="NZ_CP041242.1"/>
</dbReference>
<name>A0A514BVI8_9GAMM</name>
<reference evidence="3 4" key="1">
    <citation type="submission" date="2019-06" db="EMBL/GenBank/DDBJ databases">
        <title>Lysobacter alkalisoli sp. nov. isolated from saline-alkali soil.</title>
        <authorList>
            <person name="Sun J.-Q."/>
            <person name="Xu L."/>
        </authorList>
    </citation>
    <scope>NUCLEOTIDE SEQUENCE [LARGE SCALE GENOMIC DNA]</scope>
    <source>
        <strain evidence="3 4">SJ-36</strain>
    </source>
</reference>
<evidence type="ECO:0008006" key="5">
    <source>
        <dbReference type="Google" id="ProtNLM"/>
    </source>
</evidence>
<dbReference type="OrthoDB" id="5976031at2"/>
<dbReference type="Proteomes" id="UP000317199">
    <property type="component" value="Chromosome"/>
</dbReference>
<sequence>MKRQSMFAVALLSAVMFTAGMPAARAQQQGQTYEALSQRLAVLDADPKLASQGAYERFQAREALEALDKARSADREAARYVAERRVTIAELAARNQAMQGELLQLERQRSDLLIEASRRDAASARAEAERLRLQAQMQAEEAARLREQADAGEAAMQDVEVALKGVAGAQEARLAAARERQSRLAREEAELVAGAKLPPFKRERRGDVFTLSTDAFTSGRAALTSSAEGNVRALAAYIQAMGGSGTVRVAGQGADVVRDALTAAGVPASRIQTAGGGTRLEVVVP</sequence>
<dbReference type="KEGG" id="lyj:FKV23_13855"/>
<dbReference type="AlphaFoldDB" id="A0A514BVI8"/>
<feature type="signal peptide" evidence="2">
    <location>
        <begin position="1"/>
        <end position="26"/>
    </location>
</feature>
<evidence type="ECO:0000256" key="2">
    <source>
        <dbReference type="SAM" id="SignalP"/>
    </source>
</evidence>
<dbReference type="SUPFAM" id="SSF103088">
    <property type="entry name" value="OmpA-like"/>
    <property type="match status" value="1"/>
</dbReference>
<evidence type="ECO:0000313" key="4">
    <source>
        <dbReference type="Proteomes" id="UP000317199"/>
    </source>
</evidence>
<dbReference type="InterPro" id="IPR036737">
    <property type="entry name" value="OmpA-like_sf"/>
</dbReference>
<proteinExistence type="predicted"/>
<organism evidence="3 4">
    <name type="scientific">Marilutibacter alkalisoli</name>
    <dbReference type="NCBI Taxonomy" id="2591633"/>
    <lineage>
        <taxon>Bacteria</taxon>
        <taxon>Pseudomonadati</taxon>
        <taxon>Pseudomonadota</taxon>
        <taxon>Gammaproteobacteria</taxon>
        <taxon>Lysobacterales</taxon>
        <taxon>Lysobacteraceae</taxon>
        <taxon>Marilutibacter</taxon>
    </lineage>
</organism>
<protein>
    <recommendedName>
        <fullName evidence="5">OmpA family protein</fullName>
    </recommendedName>
</protein>
<keyword evidence="4" id="KW-1185">Reference proteome</keyword>
<keyword evidence="1" id="KW-0175">Coiled coil</keyword>
<accession>A0A514BVI8</accession>
<evidence type="ECO:0000256" key="1">
    <source>
        <dbReference type="SAM" id="Coils"/>
    </source>
</evidence>
<dbReference type="EMBL" id="CP041242">
    <property type="protein sequence ID" value="QDH71049.1"/>
    <property type="molecule type" value="Genomic_DNA"/>
</dbReference>
<feature type="coiled-coil region" evidence="1">
    <location>
        <begin position="88"/>
        <end position="162"/>
    </location>
</feature>